<keyword evidence="1" id="KW-0732">Signal</keyword>
<protein>
    <submittedName>
        <fullName evidence="3">Membrane integrity-associated transporter subunit PqiC</fullName>
    </submittedName>
</protein>
<dbReference type="Gene3D" id="3.40.50.10610">
    <property type="entry name" value="ABC-type transport auxiliary lipoprotein component"/>
    <property type="match status" value="1"/>
</dbReference>
<sequence>MNAIKTLVLVASSCVLAACASSPPSHYYTLISPAAVRQDAPSSGEPGYAMRMQAVTVPEQVARQQIMLTEADSTQVTPLNTYLWASPLPDEIRRALADDLVRRLGVLQLPDGQAVPERLSLWNVAVNVQRFESLYGQRAVLQATWQLTPSNLKRKPVFCRATLMVDVGDGIGALVEGHRQALWQLSGLIAEGMRGGSPPSGKHAAAQCA</sequence>
<reference evidence="3 4" key="1">
    <citation type="submission" date="2020-07" db="EMBL/GenBank/DDBJ databases">
        <title>Taxonomic revisions and descriptions of new bacterial species based on genomic comparisons in the high-G+C-content subgroup of the family Alcaligenaceae.</title>
        <authorList>
            <person name="Szabo A."/>
            <person name="Felfoldi T."/>
        </authorList>
    </citation>
    <scope>NUCLEOTIDE SEQUENCE [LARGE SCALE GENOMIC DNA]</scope>
    <source>
        <strain evidence="3 4">DSM 25264</strain>
    </source>
</reference>
<comment type="caution">
    <text evidence="3">The sequence shown here is derived from an EMBL/GenBank/DDBJ whole genome shotgun (WGS) entry which is preliminary data.</text>
</comment>
<dbReference type="SUPFAM" id="SSF159594">
    <property type="entry name" value="XCC0632-like"/>
    <property type="match status" value="1"/>
</dbReference>
<feature type="chain" id="PRO_5032373760" evidence="1">
    <location>
        <begin position="18"/>
        <end position="209"/>
    </location>
</feature>
<feature type="signal peptide" evidence="1">
    <location>
        <begin position="1"/>
        <end position="17"/>
    </location>
</feature>
<evidence type="ECO:0000256" key="1">
    <source>
        <dbReference type="SAM" id="SignalP"/>
    </source>
</evidence>
<evidence type="ECO:0000313" key="3">
    <source>
        <dbReference type="EMBL" id="NYT37060.1"/>
    </source>
</evidence>
<dbReference type="PROSITE" id="PS51257">
    <property type="entry name" value="PROKAR_LIPOPROTEIN"/>
    <property type="match status" value="1"/>
</dbReference>
<dbReference type="EMBL" id="JACCEW010000002">
    <property type="protein sequence ID" value="NYT37060.1"/>
    <property type="molecule type" value="Genomic_DNA"/>
</dbReference>
<gene>
    <name evidence="3" type="ORF">H0A68_09260</name>
</gene>
<dbReference type="Pfam" id="PF03886">
    <property type="entry name" value="ABC_trans_aux"/>
    <property type="match status" value="1"/>
</dbReference>
<dbReference type="InterPro" id="IPR005586">
    <property type="entry name" value="ABC_trans_aux"/>
</dbReference>
<feature type="domain" description="ABC-type transport auxiliary lipoprotein component" evidence="2">
    <location>
        <begin position="28"/>
        <end position="190"/>
    </location>
</feature>
<evidence type="ECO:0000259" key="2">
    <source>
        <dbReference type="Pfam" id="PF03886"/>
    </source>
</evidence>
<dbReference type="RefSeq" id="WP_129968968.1">
    <property type="nucleotide sequence ID" value="NZ_JACCEW010000002.1"/>
</dbReference>
<organism evidence="3 4">
    <name type="scientific">Allopusillimonas soli</name>
    <dbReference type="NCBI Taxonomy" id="659016"/>
    <lineage>
        <taxon>Bacteria</taxon>
        <taxon>Pseudomonadati</taxon>
        <taxon>Pseudomonadota</taxon>
        <taxon>Betaproteobacteria</taxon>
        <taxon>Burkholderiales</taxon>
        <taxon>Alcaligenaceae</taxon>
        <taxon>Allopusillimonas</taxon>
    </lineage>
</organism>
<proteinExistence type="predicted"/>
<accession>A0A853FE12</accession>
<evidence type="ECO:0000313" key="4">
    <source>
        <dbReference type="Proteomes" id="UP000580517"/>
    </source>
</evidence>
<name>A0A853FE12_9BURK</name>
<keyword evidence="4" id="KW-1185">Reference proteome</keyword>
<dbReference type="Proteomes" id="UP000580517">
    <property type="component" value="Unassembled WGS sequence"/>
</dbReference>
<dbReference type="AlphaFoldDB" id="A0A853FE12"/>
<dbReference type="OrthoDB" id="1494661at2"/>